<keyword evidence="5 7" id="KW-0560">Oxidoreductase</keyword>
<feature type="binding site" evidence="7 9">
    <location>
        <begin position="62"/>
        <end position="67"/>
    </location>
    <ligand>
        <name>FMN</name>
        <dbReference type="ChEBI" id="CHEBI:58210"/>
    </ligand>
</feature>
<feature type="binding site" evidence="7 8">
    <location>
        <position position="132"/>
    </location>
    <ligand>
        <name>substrate</name>
    </ligand>
</feature>
<evidence type="ECO:0000313" key="12">
    <source>
        <dbReference type="EMBL" id="MCP8897795.1"/>
    </source>
</evidence>
<accession>A0A9X2KV82</accession>
<dbReference type="NCBIfam" id="TIGR00558">
    <property type="entry name" value="pdxH"/>
    <property type="match status" value="1"/>
</dbReference>
<feature type="binding site" evidence="7 9">
    <location>
        <begin position="141"/>
        <end position="142"/>
    </location>
    <ligand>
        <name>FMN</name>
        <dbReference type="ChEBI" id="CHEBI:58210"/>
    </ligand>
</feature>
<dbReference type="EMBL" id="JAMFTH010000001">
    <property type="protein sequence ID" value="MCP8897795.1"/>
    <property type="molecule type" value="Genomic_DNA"/>
</dbReference>
<dbReference type="FunFam" id="2.30.110.10:FF:000020">
    <property type="entry name" value="PNPO isoform 11"/>
    <property type="match status" value="1"/>
</dbReference>
<dbReference type="Gene3D" id="2.30.110.10">
    <property type="entry name" value="Electron Transport, Fmn-binding Protein, Chain A"/>
    <property type="match status" value="1"/>
</dbReference>
<protein>
    <recommendedName>
        <fullName evidence="7">Pyridoxine/pyridoxamine 5'-phosphate oxidase</fullName>
        <ecNumber evidence="7">1.4.3.5</ecNumber>
    </recommendedName>
    <alternativeName>
        <fullName evidence="7">PNP/PMP oxidase</fullName>
        <shortName evidence="7">PNPOx</shortName>
    </alternativeName>
    <alternativeName>
        <fullName evidence="7">Pyridoxal 5'-phosphate synthase</fullName>
    </alternativeName>
</protein>
<evidence type="ECO:0000256" key="4">
    <source>
        <dbReference type="ARBA" id="ARBA00022643"/>
    </source>
</evidence>
<comment type="similarity">
    <text evidence="1 7">Belongs to the pyridoxamine 5'-phosphate oxidase family.</text>
</comment>
<dbReference type="AlphaFoldDB" id="A0A9X2KV82"/>
<sequence length="213" mass="24591">MSHMYETKRREYTQGGLRRADLANSPYTQFERWFNQAEAGGVSDPTAMVLATVSADGQPSQRIVLLKQLDERGFVFFTNYNSRKGRELAGNLNASLLFPWQMFDRQVKVCGRVEKLQRSVSEAYFASRPRTSQLAAWASPQSDVIASREQLQEKYNQLEQQYADGDIPTPEHWGGYRVVPAEVEFWQGGAHRLHDCFRYRYENNQWSIDRVGP</sequence>
<evidence type="ECO:0000256" key="8">
    <source>
        <dbReference type="PIRSR" id="PIRSR000190-1"/>
    </source>
</evidence>
<dbReference type="NCBIfam" id="NF004231">
    <property type="entry name" value="PRK05679.1"/>
    <property type="match status" value="1"/>
</dbReference>
<comment type="catalytic activity">
    <reaction evidence="7">
        <text>pyridoxine 5'-phosphate + O2 = pyridoxal 5'-phosphate + H2O2</text>
        <dbReference type="Rhea" id="RHEA:15149"/>
        <dbReference type="ChEBI" id="CHEBI:15379"/>
        <dbReference type="ChEBI" id="CHEBI:16240"/>
        <dbReference type="ChEBI" id="CHEBI:58589"/>
        <dbReference type="ChEBI" id="CHEBI:597326"/>
        <dbReference type="EC" id="1.4.3.5"/>
    </reaction>
</comment>
<evidence type="ECO:0000256" key="5">
    <source>
        <dbReference type="ARBA" id="ARBA00023002"/>
    </source>
</evidence>
<evidence type="ECO:0000259" key="10">
    <source>
        <dbReference type="Pfam" id="PF01243"/>
    </source>
</evidence>
<dbReference type="GO" id="GO:0010181">
    <property type="term" value="F:FMN binding"/>
    <property type="evidence" value="ECO:0007669"/>
    <property type="project" value="UniProtKB-UniRule"/>
</dbReference>
<evidence type="ECO:0000256" key="7">
    <source>
        <dbReference type="HAMAP-Rule" id="MF_01629"/>
    </source>
</evidence>
<evidence type="ECO:0000256" key="9">
    <source>
        <dbReference type="PIRSR" id="PIRSR000190-2"/>
    </source>
</evidence>
<feature type="binding site" evidence="7 9">
    <location>
        <position position="83"/>
    </location>
    <ligand>
        <name>FMN</name>
        <dbReference type="ChEBI" id="CHEBI:58210"/>
    </ligand>
</feature>
<proteinExistence type="inferred from homology"/>
<keyword evidence="13" id="KW-1185">Reference proteome</keyword>
<name>A0A9X2KV82_9GAMM</name>
<evidence type="ECO:0000313" key="13">
    <source>
        <dbReference type="Proteomes" id="UP001139319"/>
    </source>
</evidence>
<dbReference type="InterPro" id="IPR011576">
    <property type="entry name" value="Pyridox_Oxase_N"/>
</dbReference>
<gene>
    <name evidence="7 12" type="primary">pdxH</name>
    <name evidence="12" type="ORF">M6D89_00625</name>
</gene>
<dbReference type="Pfam" id="PF10590">
    <property type="entry name" value="PNP_phzG_C"/>
    <property type="match status" value="1"/>
</dbReference>
<feature type="binding site" evidence="7 9">
    <location>
        <position position="106"/>
    </location>
    <ligand>
        <name>FMN</name>
        <dbReference type="ChEBI" id="CHEBI:58210"/>
    </ligand>
</feature>
<feature type="domain" description="Pyridoxamine 5'-phosphate oxidase N-terminal" evidence="10">
    <location>
        <begin position="42"/>
        <end position="160"/>
    </location>
</feature>
<evidence type="ECO:0000259" key="11">
    <source>
        <dbReference type="Pfam" id="PF10590"/>
    </source>
</evidence>
<comment type="catalytic activity">
    <reaction evidence="7">
        <text>pyridoxamine 5'-phosphate + O2 + H2O = pyridoxal 5'-phosphate + H2O2 + NH4(+)</text>
        <dbReference type="Rhea" id="RHEA:15817"/>
        <dbReference type="ChEBI" id="CHEBI:15377"/>
        <dbReference type="ChEBI" id="CHEBI:15379"/>
        <dbReference type="ChEBI" id="CHEBI:16240"/>
        <dbReference type="ChEBI" id="CHEBI:28938"/>
        <dbReference type="ChEBI" id="CHEBI:58451"/>
        <dbReference type="ChEBI" id="CHEBI:597326"/>
        <dbReference type="EC" id="1.4.3.5"/>
    </reaction>
</comment>
<dbReference type="PANTHER" id="PTHR10851:SF0">
    <property type="entry name" value="PYRIDOXINE-5'-PHOSPHATE OXIDASE"/>
    <property type="match status" value="1"/>
</dbReference>
<dbReference type="Pfam" id="PF01243">
    <property type="entry name" value="PNPOx_N"/>
    <property type="match status" value="1"/>
</dbReference>
<dbReference type="InterPro" id="IPR012349">
    <property type="entry name" value="Split_barrel_FMN-bd"/>
</dbReference>
<dbReference type="Proteomes" id="UP001139319">
    <property type="component" value="Unassembled WGS sequence"/>
</dbReference>
<dbReference type="InterPro" id="IPR000659">
    <property type="entry name" value="Pyridox_Oxase"/>
</dbReference>
<comment type="subunit">
    <text evidence="2 7">Homodimer.</text>
</comment>
<comment type="cofactor">
    <cofactor evidence="7 9">
        <name>FMN</name>
        <dbReference type="ChEBI" id="CHEBI:58210"/>
    </cofactor>
    <text evidence="7 9">Binds 1 FMN per subunit.</text>
</comment>
<dbReference type="HAMAP" id="MF_01629">
    <property type="entry name" value="PdxH"/>
    <property type="match status" value="1"/>
</dbReference>
<dbReference type="InterPro" id="IPR019576">
    <property type="entry name" value="Pyridoxamine_oxidase_dimer_C"/>
</dbReference>
<reference evidence="12" key="2">
    <citation type="submission" date="2023-01" db="EMBL/GenBank/DDBJ databases">
        <title>Gilvimarinus xylanilyticus HB14 isolated from Caulerpa lentillifera aquaculture base in Hainan, China.</title>
        <authorList>
            <person name="Zhang Y.-J."/>
        </authorList>
    </citation>
    <scope>NUCLEOTIDE SEQUENCE</scope>
    <source>
        <strain evidence="12">HB14</strain>
    </source>
</reference>
<comment type="pathway">
    <text evidence="7">Cofactor metabolism; pyridoxal 5'-phosphate salvage; pyridoxal 5'-phosphate from pyridoxine 5'-phosphate: step 1/1.</text>
</comment>
<evidence type="ECO:0000256" key="2">
    <source>
        <dbReference type="ARBA" id="ARBA00011738"/>
    </source>
</evidence>
<comment type="pathway">
    <text evidence="7">Cofactor metabolism; pyridoxal 5'-phosphate salvage; pyridoxal 5'-phosphate from pyridoxamine 5'-phosphate: step 1/1.</text>
</comment>
<comment type="caution">
    <text evidence="12">The sequence shown here is derived from an EMBL/GenBank/DDBJ whole genome shotgun (WGS) entry which is preliminary data.</text>
</comment>
<feature type="binding site" evidence="7 9">
    <location>
        <begin position="77"/>
        <end position="78"/>
    </location>
    <ligand>
        <name>FMN</name>
        <dbReference type="ChEBI" id="CHEBI:58210"/>
    </ligand>
</feature>
<evidence type="ECO:0000256" key="3">
    <source>
        <dbReference type="ARBA" id="ARBA00022630"/>
    </source>
</evidence>
<feature type="binding site" evidence="7 8">
    <location>
        <begin position="192"/>
        <end position="194"/>
    </location>
    <ligand>
        <name>substrate</name>
    </ligand>
</feature>
<keyword evidence="4 7" id="KW-0288">FMN</keyword>
<dbReference type="PANTHER" id="PTHR10851">
    <property type="entry name" value="PYRIDOXINE-5-PHOSPHATE OXIDASE"/>
    <property type="match status" value="1"/>
</dbReference>
<feature type="binding site" evidence="7 8">
    <location>
        <position position="67"/>
    </location>
    <ligand>
        <name>substrate</name>
    </ligand>
</feature>
<dbReference type="EC" id="1.4.3.5" evidence="7"/>
<feature type="binding site" evidence="7 9">
    <location>
        <position position="84"/>
    </location>
    <ligand>
        <name>FMN</name>
        <dbReference type="ChEBI" id="CHEBI:58210"/>
    </ligand>
</feature>
<evidence type="ECO:0000256" key="1">
    <source>
        <dbReference type="ARBA" id="ARBA00007301"/>
    </source>
</evidence>
<feature type="binding site" evidence="7 8">
    <location>
        <position position="124"/>
    </location>
    <ligand>
        <name>substrate</name>
    </ligand>
</feature>
<dbReference type="GO" id="GO:0004733">
    <property type="term" value="F:pyridoxamine phosphate oxidase activity"/>
    <property type="evidence" value="ECO:0007669"/>
    <property type="project" value="UniProtKB-UniRule"/>
</dbReference>
<feature type="binding site" evidence="7 8">
    <location>
        <position position="128"/>
    </location>
    <ligand>
        <name>substrate</name>
    </ligand>
</feature>
<dbReference type="GO" id="GO:0008615">
    <property type="term" value="P:pyridoxine biosynthetic process"/>
    <property type="evidence" value="ECO:0007669"/>
    <property type="project" value="UniProtKB-UniRule"/>
</dbReference>
<organism evidence="12 13">
    <name type="scientific">Gilvimarinus xylanilyticus</name>
    <dbReference type="NCBI Taxonomy" id="2944139"/>
    <lineage>
        <taxon>Bacteria</taxon>
        <taxon>Pseudomonadati</taxon>
        <taxon>Pseudomonadota</taxon>
        <taxon>Gammaproteobacteria</taxon>
        <taxon>Cellvibrionales</taxon>
        <taxon>Cellvibrionaceae</taxon>
        <taxon>Gilvimarinus</taxon>
    </lineage>
</organism>
<dbReference type="SUPFAM" id="SSF50475">
    <property type="entry name" value="FMN-binding split barrel"/>
    <property type="match status" value="1"/>
</dbReference>
<reference evidence="12" key="1">
    <citation type="submission" date="2022-05" db="EMBL/GenBank/DDBJ databases">
        <authorList>
            <person name="Sun H.-N."/>
        </authorList>
    </citation>
    <scope>NUCLEOTIDE SEQUENCE</scope>
    <source>
        <strain evidence="12">HB14</strain>
    </source>
</reference>
<feature type="binding site" evidence="8">
    <location>
        <begin position="9"/>
        <end position="12"/>
    </location>
    <ligand>
        <name>substrate</name>
    </ligand>
</feature>
<dbReference type="RefSeq" id="WP_253966095.1">
    <property type="nucleotide sequence ID" value="NZ_JAMFTH010000001.1"/>
</dbReference>
<comment type="caution">
    <text evidence="7">Lacks conserved residue(s) required for the propagation of feature annotation.</text>
</comment>
<comment type="function">
    <text evidence="7">Catalyzes the oxidation of either pyridoxine 5'-phosphate (PNP) or pyridoxamine 5'-phosphate (PMP) into pyridoxal 5'-phosphate (PLP).</text>
</comment>
<feature type="binding site" evidence="7 9">
    <location>
        <position position="186"/>
    </location>
    <ligand>
        <name>FMN</name>
        <dbReference type="ChEBI" id="CHEBI:58210"/>
    </ligand>
</feature>
<feature type="domain" description="Pyridoxine 5'-phosphate oxidase dimerisation C-terminal" evidence="11">
    <location>
        <begin position="173"/>
        <end position="213"/>
    </location>
</feature>
<keyword evidence="6 7" id="KW-0664">Pyridoxine biosynthesis</keyword>
<keyword evidence="3 7" id="KW-0285">Flavoprotein</keyword>
<dbReference type="PIRSF" id="PIRSF000190">
    <property type="entry name" value="Pyd_amn-ph_oxd"/>
    <property type="match status" value="1"/>
</dbReference>
<evidence type="ECO:0000256" key="6">
    <source>
        <dbReference type="ARBA" id="ARBA00023096"/>
    </source>
</evidence>